<keyword evidence="10" id="KW-1185">Reference proteome</keyword>
<evidence type="ECO:0000313" key="10">
    <source>
        <dbReference type="Proteomes" id="UP000002526"/>
    </source>
</evidence>
<keyword evidence="3" id="KW-0997">Cell inner membrane</keyword>
<evidence type="ECO:0000256" key="6">
    <source>
        <dbReference type="ARBA" id="ARBA00023136"/>
    </source>
</evidence>
<dbReference type="OrthoDB" id="9797190at2"/>
<dbReference type="EnsemblBacteria" id="BAC50817">
    <property type="protein sequence ID" value="BAC50817"/>
    <property type="gene ID" value="BAC50817"/>
</dbReference>
<evidence type="ECO:0000259" key="8">
    <source>
        <dbReference type="Pfam" id="PF01694"/>
    </source>
</evidence>
<reference evidence="10" key="1">
    <citation type="journal article" date="2002" name="DNA Res.">
        <title>Complete genomic sequence of nitrogen-fixing symbiotic bacterium Bradyrhizobium japonicum USDA110.</title>
        <authorList>
            <person name="Kaneko T."/>
            <person name="Nakamura Y."/>
            <person name="Sato S."/>
            <person name="Minamisawa K."/>
            <person name="Uchiumi T."/>
            <person name="Sasamoto S."/>
            <person name="Watanabe A."/>
            <person name="Idesawa K."/>
            <person name="Iriguchi M."/>
            <person name="Kawashima K."/>
            <person name="Kohara M."/>
            <person name="Matsumoto M."/>
            <person name="Shimpo S."/>
            <person name="Tsuruoka H."/>
            <person name="Wada T."/>
            <person name="Yamada M."/>
            <person name="Tabata S."/>
        </authorList>
    </citation>
    <scope>NUCLEOTIDE SEQUENCE [LARGE SCALE GENOMIC DNA]</scope>
    <source>
        <strain evidence="10">JCM 10833 / BCRC 13528 / IAM 13628 / NBRC 14792 / USDA 110</strain>
    </source>
</reference>
<dbReference type="InParanoid" id="Q89IT2"/>
<dbReference type="Gene3D" id="1.20.1540.10">
    <property type="entry name" value="Rhomboid-like"/>
    <property type="match status" value="1"/>
</dbReference>
<feature type="transmembrane region" description="Helical" evidence="7">
    <location>
        <begin position="187"/>
        <end position="210"/>
    </location>
</feature>
<keyword evidence="6 7" id="KW-0472">Membrane</keyword>
<dbReference type="Proteomes" id="UP000002526">
    <property type="component" value="Chromosome"/>
</dbReference>
<feature type="transmembrane region" description="Helical" evidence="7">
    <location>
        <begin position="363"/>
        <end position="384"/>
    </location>
</feature>
<name>Q89IT2_BRADU</name>
<evidence type="ECO:0000256" key="1">
    <source>
        <dbReference type="ARBA" id="ARBA00004141"/>
    </source>
</evidence>
<gene>
    <name evidence="9" type="ordered locus">bll5552</name>
</gene>
<keyword evidence="2" id="KW-1003">Cell membrane</keyword>
<dbReference type="InterPro" id="IPR035952">
    <property type="entry name" value="Rhomboid-like_sf"/>
</dbReference>
<dbReference type="EMBL" id="BA000040">
    <property type="protein sequence ID" value="BAC50817.1"/>
    <property type="molecule type" value="Genomic_DNA"/>
</dbReference>
<dbReference type="PATRIC" id="fig|224911.5.peg.5655"/>
<evidence type="ECO:0000256" key="5">
    <source>
        <dbReference type="ARBA" id="ARBA00022989"/>
    </source>
</evidence>
<organism evidence="9 10">
    <name type="scientific">Bradyrhizobium diazoefficiens (strain JCM 10833 / BCRC 13528 / IAM 13628 / NBRC 14792 / USDA 110)</name>
    <dbReference type="NCBI Taxonomy" id="224911"/>
    <lineage>
        <taxon>Bacteria</taxon>
        <taxon>Pseudomonadati</taxon>
        <taxon>Pseudomonadota</taxon>
        <taxon>Alphaproteobacteria</taxon>
        <taxon>Hyphomicrobiales</taxon>
        <taxon>Nitrobacteraceae</taxon>
        <taxon>Bradyrhizobium</taxon>
    </lineage>
</organism>
<dbReference type="PANTHER" id="PTHR43066:SF26">
    <property type="entry name" value="RHOMBOID PROTEASE GLPG"/>
    <property type="match status" value="1"/>
</dbReference>
<feature type="transmembrane region" description="Helical" evidence="7">
    <location>
        <begin position="282"/>
        <end position="302"/>
    </location>
</feature>
<sequence length="432" mass="46648">MGIHLIPSGYRKSDTDRQGFPRALPFPFSGTLSRAPDAAQAVSFAREDIDEEGGLHRREADRCSYLKLYNSNPLPIWVPARRRVTSCRTLSGTRDRSGSLRLRVPDAGQRLSDALLSRDQVPRSVRDDPLVHDFLLCTCARPAKATISKRIAPIAPESEAALDSPQDSHDAQPDVPALVEAAPREPILTLPFALTAYIVLLALIHLRVLLPPELENWTIDVFGFIPKRYDSSLLNLQIPGGAGAKVWSFVTYSLLHANLTHLGFNVLWLLPFGSALARRFGAIRFFLFLAVTAAAGALAHLATHEHAVAPMIGASASVSGAMAAAIRFAFVRGSFLSFSRSDADTAAKVPALPLSRALRDGRVVGFLAVWFGVNIIFGVGAIGVDAETTSVAWQAHIGGFFAGLLLFALFDPVPRVRSDAADASSQDVSDRI</sequence>
<dbReference type="PANTHER" id="PTHR43066">
    <property type="entry name" value="RHOMBOID-RELATED PROTEIN"/>
    <property type="match status" value="1"/>
</dbReference>
<evidence type="ECO:0000256" key="4">
    <source>
        <dbReference type="ARBA" id="ARBA00022692"/>
    </source>
</evidence>
<dbReference type="STRING" id="224911.AAV28_25230"/>
<dbReference type="Pfam" id="PF01694">
    <property type="entry name" value="Rhomboid"/>
    <property type="match status" value="1"/>
</dbReference>
<dbReference type="GO" id="GO:0016020">
    <property type="term" value="C:membrane"/>
    <property type="evidence" value="ECO:0007669"/>
    <property type="project" value="UniProtKB-SubCell"/>
</dbReference>
<dbReference type="FunFam" id="1.20.1540.10:FF:000054">
    <property type="entry name" value="Putative membrane protein"/>
    <property type="match status" value="1"/>
</dbReference>
<comment type="subcellular location">
    <subcellularLocation>
        <location evidence="1">Membrane</location>
        <topology evidence="1">Multi-pass membrane protein</topology>
    </subcellularLocation>
</comment>
<feature type="domain" description="Peptidase S54 rhomboid" evidence="8">
    <location>
        <begin position="245"/>
        <end position="409"/>
    </location>
</feature>
<protein>
    <submittedName>
        <fullName evidence="9">Bll5552 protein</fullName>
    </submittedName>
</protein>
<evidence type="ECO:0000256" key="2">
    <source>
        <dbReference type="ARBA" id="ARBA00022475"/>
    </source>
</evidence>
<dbReference type="InterPro" id="IPR022764">
    <property type="entry name" value="Peptidase_S54_rhomboid_dom"/>
</dbReference>
<dbReference type="SUPFAM" id="SSF144091">
    <property type="entry name" value="Rhomboid-like"/>
    <property type="match status" value="1"/>
</dbReference>
<dbReference type="KEGG" id="bja:bll5552"/>
<proteinExistence type="predicted"/>
<evidence type="ECO:0000313" key="9">
    <source>
        <dbReference type="EMBL" id="BAC50817.1"/>
    </source>
</evidence>
<keyword evidence="5 7" id="KW-1133">Transmembrane helix</keyword>
<accession>Q89IT2</accession>
<dbReference type="eggNOG" id="COG0705">
    <property type="taxonomic scope" value="Bacteria"/>
</dbReference>
<dbReference type="HOGENOM" id="CLU_764341_0_0_5"/>
<evidence type="ECO:0000256" key="3">
    <source>
        <dbReference type="ARBA" id="ARBA00022519"/>
    </source>
</evidence>
<feature type="transmembrane region" description="Helical" evidence="7">
    <location>
        <begin position="390"/>
        <end position="410"/>
    </location>
</feature>
<dbReference type="AlphaFoldDB" id="Q89IT2"/>
<dbReference type="GO" id="GO:0004252">
    <property type="term" value="F:serine-type endopeptidase activity"/>
    <property type="evidence" value="ECO:0000318"/>
    <property type="project" value="GO_Central"/>
</dbReference>
<feature type="transmembrane region" description="Helical" evidence="7">
    <location>
        <begin position="308"/>
        <end position="330"/>
    </location>
</feature>
<keyword evidence="4 7" id="KW-0812">Transmembrane</keyword>
<evidence type="ECO:0000256" key="7">
    <source>
        <dbReference type="SAM" id="Phobius"/>
    </source>
</evidence>